<evidence type="ECO:0000313" key="2">
    <source>
        <dbReference type="EMBL" id="NIJ45136.1"/>
    </source>
</evidence>
<feature type="transmembrane region" description="Helical" evidence="1">
    <location>
        <begin position="533"/>
        <end position="554"/>
    </location>
</feature>
<dbReference type="EMBL" id="JAASQL010000001">
    <property type="protein sequence ID" value="NIJ45136.1"/>
    <property type="molecule type" value="Genomic_DNA"/>
</dbReference>
<proteinExistence type="predicted"/>
<feature type="transmembrane region" description="Helical" evidence="1">
    <location>
        <begin position="20"/>
        <end position="41"/>
    </location>
</feature>
<comment type="caution">
    <text evidence="2">The sequence shown here is derived from an EMBL/GenBank/DDBJ whole genome shotgun (WGS) entry which is preliminary data.</text>
</comment>
<accession>A0ABX0UDA1</accession>
<dbReference type="RefSeq" id="WP_167186425.1">
    <property type="nucleotide sequence ID" value="NZ_JAASQL010000001.1"/>
</dbReference>
<evidence type="ECO:0000256" key="1">
    <source>
        <dbReference type="SAM" id="Phobius"/>
    </source>
</evidence>
<keyword evidence="1" id="KW-1133">Transmembrane helix</keyword>
<evidence type="ECO:0000313" key="3">
    <source>
        <dbReference type="Proteomes" id="UP000745859"/>
    </source>
</evidence>
<feature type="transmembrane region" description="Helical" evidence="1">
    <location>
        <begin position="164"/>
        <end position="190"/>
    </location>
</feature>
<keyword evidence="3" id="KW-1185">Reference proteome</keyword>
<sequence>MLVILIENIKGFNLLQKTELVFVGLIIAYQIYLLFRLINLVSIFKNIFKILPVVNNINGDVKNEGSVGDYLSITEATNPTFQRILDAINNYLNKNKGATVEFNILKDIVDRNVDIDEEDINNRIPAPLYAGLAATMLGIIFGLFNMDFDINTESSDLINNIEPLIFGVKIAMIASVTGLIITTFFSVFLFKKSKTQMDIGRNDFLGLLQRDLLPRMEQSKLPEVSILSRKLDHFALNTISSIDKLDTVVANSISVIENEKKLIEEIKSLDITKVSSSNLDIFNKLKGMMDSFDKFAIYYTTLNKSLATTDKLLVNLDKFVNATENVNAILESIKNQIVTTEKATNFFNQHIKSFERYQEAINEAIASTDSKMSDAIIKLGESVSNQMDVFNVAVSSYDEKLKLAFENSTKNFTEVLRSQAEQNGILIKNLTEKVTITLEDSYKNQLRTNEKLISNFSDEISNTLKNSLHSFEQFKELNKLDELAIIKNEIQTMNTNIRTSQDEMADFIKNTLDAEKKANTITLKPKKTLLEKINVYVQFVTYILVISICIWFLIKELKA</sequence>
<protein>
    <submittedName>
        <fullName evidence="2">Flavin-binding protein dodecin</fullName>
    </submittedName>
</protein>
<keyword evidence="1" id="KW-0812">Transmembrane</keyword>
<dbReference type="Proteomes" id="UP000745859">
    <property type="component" value="Unassembled WGS sequence"/>
</dbReference>
<feature type="transmembrane region" description="Helical" evidence="1">
    <location>
        <begin position="126"/>
        <end position="144"/>
    </location>
</feature>
<reference evidence="2 3" key="1">
    <citation type="submission" date="2020-03" db="EMBL/GenBank/DDBJ databases">
        <title>Genomic Encyclopedia of Type Strains, Phase IV (KMG-IV): sequencing the most valuable type-strain genomes for metagenomic binning, comparative biology and taxonomic classification.</title>
        <authorList>
            <person name="Goeker M."/>
        </authorList>
    </citation>
    <scope>NUCLEOTIDE SEQUENCE [LARGE SCALE GENOMIC DNA]</scope>
    <source>
        <strain evidence="2 3">DSM 101599</strain>
    </source>
</reference>
<name>A0ABX0UDA1_9FLAO</name>
<gene>
    <name evidence="2" type="ORF">FHR24_001575</name>
</gene>
<organism evidence="2 3">
    <name type="scientific">Wenyingzhuangia heitensis</name>
    <dbReference type="NCBI Taxonomy" id="1487859"/>
    <lineage>
        <taxon>Bacteria</taxon>
        <taxon>Pseudomonadati</taxon>
        <taxon>Bacteroidota</taxon>
        <taxon>Flavobacteriia</taxon>
        <taxon>Flavobacteriales</taxon>
        <taxon>Flavobacteriaceae</taxon>
        <taxon>Wenyingzhuangia</taxon>
    </lineage>
</organism>
<keyword evidence="1" id="KW-0472">Membrane</keyword>